<evidence type="ECO:0000256" key="1">
    <source>
        <dbReference type="SAM" id="Coils"/>
    </source>
</evidence>
<feature type="coiled-coil region" evidence="1">
    <location>
        <begin position="30"/>
        <end position="57"/>
    </location>
</feature>
<keyword evidence="3" id="KW-1185">Reference proteome</keyword>
<feature type="compositionally biased region" description="Basic and acidic residues" evidence="2">
    <location>
        <begin position="209"/>
        <end position="221"/>
    </location>
</feature>
<sequence>MEPNNKQHSELLSTILAQNKSLIERNHAIKALLEQSTNKLQQEVEALKAQNVRQTEENSKIYTHFTTEFFQLKMTVENAMKAVQMKGSVFSVEQLCSPEEVLDFERRLKDNCELKNKLIQRIKAQPHDDIRKFVQENLKLVFQTDEIITRFSWNSANRNIPVKDMHYIKLIRDTAIDHIPGTAASTIEFHIKNFFNSAKDRQKKRKRKAESDKSESEKSES</sequence>
<dbReference type="GeneID" id="131804799"/>
<dbReference type="RefSeq" id="XP_058984006.1">
    <property type="nucleotide sequence ID" value="XM_059128023.1"/>
</dbReference>
<keyword evidence="1" id="KW-0175">Coiled coil</keyword>
<evidence type="ECO:0000256" key="2">
    <source>
        <dbReference type="SAM" id="MobiDB-lite"/>
    </source>
</evidence>
<evidence type="ECO:0000313" key="3">
    <source>
        <dbReference type="Proteomes" id="UP001652621"/>
    </source>
</evidence>
<name>A0ABM3VE12_MUSDO</name>
<gene>
    <name evidence="4" type="primary">LOC131804799</name>
</gene>
<protein>
    <submittedName>
        <fullName evidence="4">Uncharacterized protein LOC131804799 isoform X2</fullName>
    </submittedName>
</protein>
<dbReference type="Proteomes" id="UP001652621">
    <property type="component" value="Unplaced"/>
</dbReference>
<organism evidence="3 4">
    <name type="scientific">Musca domestica</name>
    <name type="common">House fly</name>
    <dbReference type="NCBI Taxonomy" id="7370"/>
    <lineage>
        <taxon>Eukaryota</taxon>
        <taxon>Metazoa</taxon>
        <taxon>Ecdysozoa</taxon>
        <taxon>Arthropoda</taxon>
        <taxon>Hexapoda</taxon>
        <taxon>Insecta</taxon>
        <taxon>Pterygota</taxon>
        <taxon>Neoptera</taxon>
        <taxon>Endopterygota</taxon>
        <taxon>Diptera</taxon>
        <taxon>Brachycera</taxon>
        <taxon>Muscomorpha</taxon>
        <taxon>Muscoidea</taxon>
        <taxon>Muscidae</taxon>
        <taxon>Musca</taxon>
    </lineage>
</organism>
<evidence type="ECO:0000313" key="4">
    <source>
        <dbReference type="RefSeq" id="XP_058984006.1"/>
    </source>
</evidence>
<accession>A0ABM3VE12</accession>
<proteinExistence type="predicted"/>
<feature type="region of interest" description="Disordered" evidence="2">
    <location>
        <begin position="199"/>
        <end position="221"/>
    </location>
</feature>
<reference evidence="4" key="1">
    <citation type="submission" date="2025-08" db="UniProtKB">
        <authorList>
            <consortium name="RefSeq"/>
        </authorList>
    </citation>
    <scope>IDENTIFICATION</scope>
    <source>
        <strain evidence="4">Aabys</strain>
        <tissue evidence="4">Whole body</tissue>
    </source>
</reference>